<feature type="domain" description="C-type lectin" evidence="2">
    <location>
        <begin position="32"/>
        <end position="169"/>
    </location>
</feature>
<keyword evidence="1" id="KW-0732">Signal</keyword>
<feature type="chain" id="PRO_5040155664" evidence="1">
    <location>
        <begin position="22"/>
        <end position="179"/>
    </location>
</feature>
<sequence>MLKITALTILVLASIVGHTNACSSCPMSWMSLGHTCVKLFHESKLTFDEAENACNTYKVNDCDGTALSTGHLVSIQSQDEQDVLVELVQTTLSAEVGSGWDPQVYIGMSVGSTNSQQTWTDGSDVGFTSWYPGEPNNGPNSRGAIAAGSFSKGNWADVYSNNRFAYICELPCLEYEVSQ</sequence>
<gene>
    <name evidence="3" type="ORF">HOLleu_06499</name>
</gene>
<dbReference type="Proteomes" id="UP001152320">
    <property type="component" value="Chromosome 2"/>
</dbReference>
<dbReference type="SMART" id="SM00034">
    <property type="entry name" value="CLECT"/>
    <property type="match status" value="1"/>
</dbReference>
<comment type="caution">
    <text evidence="3">The sequence shown here is derived from an EMBL/GenBank/DDBJ whole genome shotgun (WGS) entry which is preliminary data.</text>
</comment>
<dbReference type="Pfam" id="PF00059">
    <property type="entry name" value="Lectin_C"/>
    <property type="match status" value="1"/>
</dbReference>
<accession>A0A9Q1HJP0</accession>
<evidence type="ECO:0000313" key="4">
    <source>
        <dbReference type="Proteomes" id="UP001152320"/>
    </source>
</evidence>
<organism evidence="3 4">
    <name type="scientific">Holothuria leucospilota</name>
    <name type="common">Black long sea cucumber</name>
    <name type="synonym">Mertensiothuria leucospilota</name>
    <dbReference type="NCBI Taxonomy" id="206669"/>
    <lineage>
        <taxon>Eukaryota</taxon>
        <taxon>Metazoa</taxon>
        <taxon>Echinodermata</taxon>
        <taxon>Eleutherozoa</taxon>
        <taxon>Echinozoa</taxon>
        <taxon>Holothuroidea</taxon>
        <taxon>Aspidochirotacea</taxon>
        <taxon>Aspidochirotida</taxon>
        <taxon>Holothuriidae</taxon>
        <taxon>Holothuria</taxon>
    </lineage>
</organism>
<dbReference type="InterPro" id="IPR001304">
    <property type="entry name" value="C-type_lectin-like"/>
</dbReference>
<dbReference type="InterPro" id="IPR016187">
    <property type="entry name" value="CTDL_fold"/>
</dbReference>
<evidence type="ECO:0000259" key="2">
    <source>
        <dbReference type="PROSITE" id="PS50041"/>
    </source>
</evidence>
<evidence type="ECO:0000256" key="1">
    <source>
        <dbReference type="SAM" id="SignalP"/>
    </source>
</evidence>
<dbReference type="InterPro" id="IPR016186">
    <property type="entry name" value="C-type_lectin-like/link_sf"/>
</dbReference>
<dbReference type="PANTHER" id="PTHR22803">
    <property type="entry name" value="MANNOSE, PHOSPHOLIPASE, LECTIN RECEPTOR RELATED"/>
    <property type="match status" value="1"/>
</dbReference>
<dbReference type="EMBL" id="JAIZAY010000002">
    <property type="protein sequence ID" value="KAJ8047488.1"/>
    <property type="molecule type" value="Genomic_DNA"/>
</dbReference>
<keyword evidence="4" id="KW-1185">Reference proteome</keyword>
<name>A0A9Q1HJP0_HOLLE</name>
<evidence type="ECO:0000313" key="3">
    <source>
        <dbReference type="EMBL" id="KAJ8047488.1"/>
    </source>
</evidence>
<dbReference type="OrthoDB" id="5860166at2759"/>
<dbReference type="SUPFAM" id="SSF56436">
    <property type="entry name" value="C-type lectin-like"/>
    <property type="match status" value="1"/>
</dbReference>
<dbReference type="Gene3D" id="3.10.100.10">
    <property type="entry name" value="Mannose-Binding Protein A, subunit A"/>
    <property type="match status" value="1"/>
</dbReference>
<dbReference type="PROSITE" id="PS50041">
    <property type="entry name" value="C_TYPE_LECTIN_2"/>
    <property type="match status" value="1"/>
</dbReference>
<reference evidence="3" key="1">
    <citation type="submission" date="2021-10" db="EMBL/GenBank/DDBJ databases">
        <title>Tropical sea cucumber genome reveals ecological adaptation and Cuvierian tubules defense mechanism.</title>
        <authorList>
            <person name="Chen T."/>
        </authorList>
    </citation>
    <scope>NUCLEOTIDE SEQUENCE</scope>
    <source>
        <strain evidence="3">Nanhai2018</strain>
        <tissue evidence="3">Muscle</tissue>
    </source>
</reference>
<feature type="signal peptide" evidence="1">
    <location>
        <begin position="1"/>
        <end position="21"/>
    </location>
</feature>
<proteinExistence type="predicted"/>
<protein>
    <submittedName>
        <fullName evidence="3">Lectin 1</fullName>
    </submittedName>
</protein>
<dbReference type="InterPro" id="IPR050111">
    <property type="entry name" value="C-type_lectin/snaclec_domain"/>
</dbReference>
<dbReference type="AlphaFoldDB" id="A0A9Q1HJP0"/>